<sequence>MARAAHVNLMTDTVIANLSPDALRAVVRALLADDRDGLLARRFQDHARQRLRRDCDRDRDLLSLPDADDPVAAVLLRRRRILALLGCGLAVDSLALIADIVTHAAALLLRRQHDRKNDDDDDESPLLDTLAAVDADLVQALTAVRTQQQQQQQHHPSDAQTMAALRDLQHCLAASHAAHRAQHCEFAFERGQDMLRDLLEAQGEEEKKKKKHGGTDGLSETI</sequence>
<protein>
    <submittedName>
        <fullName evidence="1">Uncharacterized protein</fullName>
    </submittedName>
</protein>
<organism evidence="1">
    <name type="scientific">Ophidiomyces ophidiicola</name>
    <dbReference type="NCBI Taxonomy" id="1387563"/>
    <lineage>
        <taxon>Eukaryota</taxon>
        <taxon>Fungi</taxon>
        <taxon>Dikarya</taxon>
        <taxon>Ascomycota</taxon>
        <taxon>Pezizomycotina</taxon>
        <taxon>Eurotiomycetes</taxon>
        <taxon>Eurotiomycetidae</taxon>
        <taxon>Onygenales</taxon>
        <taxon>Onygenaceae</taxon>
        <taxon>Ophidiomyces</taxon>
    </lineage>
</organism>
<name>A0ACB8UTG9_9EURO</name>
<comment type="caution">
    <text evidence="1">The sequence shown here is derived from an EMBL/GenBank/DDBJ whole genome shotgun (WGS) entry which is preliminary data.</text>
</comment>
<reference evidence="1" key="1">
    <citation type="journal article" date="2022" name="bioRxiv">
        <title>Population genetic analysis of Ophidiomyces ophidiicola, the causative agent of snake fungal disease, indicates recent introductions to the USA.</title>
        <authorList>
            <person name="Ladner J.T."/>
            <person name="Palmer J.M."/>
            <person name="Ettinger C.L."/>
            <person name="Stajich J.E."/>
            <person name="Farrell T.M."/>
            <person name="Glorioso B.M."/>
            <person name="Lawson B."/>
            <person name="Price S.J."/>
            <person name="Stengle A.G."/>
            <person name="Grear D.A."/>
            <person name="Lorch J.M."/>
        </authorList>
    </citation>
    <scope>NUCLEOTIDE SEQUENCE</scope>
    <source>
        <strain evidence="1">NWHC 24266-5</strain>
    </source>
</reference>
<gene>
    <name evidence="1" type="ORF">LOY88_005241</name>
</gene>
<proteinExistence type="predicted"/>
<dbReference type="EMBL" id="JALBCA010000089">
    <property type="protein sequence ID" value="KAI2383527.1"/>
    <property type="molecule type" value="Genomic_DNA"/>
</dbReference>
<evidence type="ECO:0000313" key="1">
    <source>
        <dbReference type="EMBL" id="KAI2383527.1"/>
    </source>
</evidence>
<accession>A0ACB8UTG9</accession>